<dbReference type="RefSeq" id="WP_275108233.1">
    <property type="nucleotide sequence ID" value="NZ_JAKJSC010000001.1"/>
</dbReference>
<dbReference type="Gene3D" id="2.30.30.60">
    <property type="match status" value="1"/>
</dbReference>
<evidence type="ECO:0000313" key="12">
    <source>
        <dbReference type="Proteomes" id="UP001528920"/>
    </source>
</evidence>
<gene>
    <name evidence="11" type="ORF">L3049_02665</name>
</gene>
<dbReference type="InterPro" id="IPR010920">
    <property type="entry name" value="LSM_dom_sf"/>
</dbReference>
<dbReference type="InterPro" id="IPR011066">
    <property type="entry name" value="MscS_channel_C_sf"/>
</dbReference>
<evidence type="ECO:0000259" key="10">
    <source>
        <dbReference type="Pfam" id="PF21088"/>
    </source>
</evidence>
<dbReference type="Gene3D" id="1.10.287.1260">
    <property type="match status" value="1"/>
</dbReference>
<dbReference type="SUPFAM" id="SSF82861">
    <property type="entry name" value="Mechanosensitive channel protein MscS (YggB), transmembrane region"/>
    <property type="match status" value="1"/>
</dbReference>
<evidence type="ECO:0000256" key="4">
    <source>
        <dbReference type="ARBA" id="ARBA00022692"/>
    </source>
</evidence>
<dbReference type="Pfam" id="PF00924">
    <property type="entry name" value="MS_channel_2nd"/>
    <property type="match status" value="1"/>
</dbReference>
<feature type="transmembrane region" description="Helical" evidence="7">
    <location>
        <begin position="84"/>
        <end position="102"/>
    </location>
</feature>
<dbReference type="InterPro" id="IPR011014">
    <property type="entry name" value="MscS_channel_TM-2"/>
</dbReference>
<organism evidence="11 12">
    <name type="scientific">Paralabilibaculum antarcticum</name>
    <dbReference type="NCBI Taxonomy" id="2912572"/>
    <lineage>
        <taxon>Bacteria</taxon>
        <taxon>Pseudomonadati</taxon>
        <taxon>Bacteroidota</taxon>
        <taxon>Bacteroidia</taxon>
        <taxon>Marinilabiliales</taxon>
        <taxon>Marinifilaceae</taxon>
        <taxon>Paralabilibaculum</taxon>
    </lineage>
</organism>
<accession>A0ABT5VNR2</accession>
<keyword evidence="12" id="KW-1185">Reference proteome</keyword>
<dbReference type="InterPro" id="IPR006685">
    <property type="entry name" value="MscS_channel_2nd"/>
</dbReference>
<dbReference type="EMBL" id="JAKJSC010000001">
    <property type="protein sequence ID" value="MDE5416895.1"/>
    <property type="molecule type" value="Genomic_DNA"/>
</dbReference>
<dbReference type="SUPFAM" id="SSF50182">
    <property type="entry name" value="Sm-like ribonucleoproteins"/>
    <property type="match status" value="1"/>
</dbReference>
<feature type="transmembrane region" description="Helical" evidence="7">
    <location>
        <begin position="14"/>
        <end position="39"/>
    </location>
</feature>
<dbReference type="InterPro" id="IPR049142">
    <property type="entry name" value="MS_channel_1st"/>
</dbReference>
<feature type="domain" description="Mechanosensitive ion channel transmembrane helices 2/3" evidence="10">
    <location>
        <begin position="62"/>
        <end position="102"/>
    </location>
</feature>
<evidence type="ECO:0000256" key="6">
    <source>
        <dbReference type="ARBA" id="ARBA00023136"/>
    </source>
</evidence>
<evidence type="ECO:0000259" key="8">
    <source>
        <dbReference type="Pfam" id="PF00924"/>
    </source>
</evidence>
<evidence type="ECO:0000313" key="11">
    <source>
        <dbReference type="EMBL" id="MDE5416895.1"/>
    </source>
</evidence>
<evidence type="ECO:0000259" key="9">
    <source>
        <dbReference type="Pfam" id="PF21082"/>
    </source>
</evidence>
<comment type="caution">
    <text evidence="11">The sequence shown here is derived from an EMBL/GenBank/DDBJ whole genome shotgun (WGS) entry which is preliminary data.</text>
</comment>
<evidence type="ECO:0000256" key="7">
    <source>
        <dbReference type="SAM" id="Phobius"/>
    </source>
</evidence>
<dbReference type="InterPro" id="IPR023408">
    <property type="entry name" value="MscS_beta-dom_sf"/>
</dbReference>
<dbReference type="Pfam" id="PF21082">
    <property type="entry name" value="MS_channel_3rd"/>
    <property type="match status" value="1"/>
</dbReference>
<dbReference type="InterPro" id="IPR049278">
    <property type="entry name" value="MS_channel_C"/>
</dbReference>
<dbReference type="SUPFAM" id="SSF82689">
    <property type="entry name" value="Mechanosensitive channel protein MscS (YggB), C-terminal domain"/>
    <property type="match status" value="1"/>
</dbReference>
<comment type="similarity">
    <text evidence="2">Belongs to the MscS (TC 1.A.23) family.</text>
</comment>
<name>A0ABT5VNR2_9BACT</name>
<dbReference type="PANTHER" id="PTHR30221">
    <property type="entry name" value="SMALL-CONDUCTANCE MECHANOSENSITIVE CHANNEL"/>
    <property type="match status" value="1"/>
</dbReference>
<keyword evidence="5 7" id="KW-1133">Transmembrane helix</keyword>
<dbReference type="PANTHER" id="PTHR30221:SF1">
    <property type="entry name" value="SMALL-CONDUCTANCE MECHANOSENSITIVE CHANNEL"/>
    <property type="match status" value="1"/>
</dbReference>
<keyword evidence="6 7" id="KW-0472">Membrane</keyword>
<protein>
    <submittedName>
        <fullName evidence="11">Mechanosensitive ion channel family protein</fullName>
    </submittedName>
</protein>
<evidence type="ECO:0000256" key="3">
    <source>
        <dbReference type="ARBA" id="ARBA00022475"/>
    </source>
</evidence>
<keyword evidence="4 7" id="KW-0812">Transmembrane</keyword>
<keyword evidence="3" id="KW-1003">Cell membrane</keyword>
<reference evidence="11 12" key="1">
    <citation type="submission" date="2022-01" db="EMBL/GenBank/DDBJ databases">
        <title>Labilibaculum sp. nov, a marine bacterium isolated from Antarctica.</title>
        <authorList>
            <person name="Dai W."/>
        </authorList>
    </citation>
    <scope>NUCLEOTIDE SEQUENCE [LARGE SCALE GENOMIC DNA]</scope>
    <source>
        <strain evidence="11 12">DW002</strain>
    </source>
</reference>
<dbReference type="InterPro" id="IPR045275">
    <property type="entry name" value="MscS_archaea/bacteria_type"/>
</dbReference>
<evidence type="ECO:0000256" key="2">
    <source>
        <dbReference type="ARBA" id="ARBA00008017"/>
    </source>
</evidence>
<feature type="domain" description="Mechanosensitive ion channel MscS C-terminal" evidence="9">
    <location>
        <begin position="177"/>
        <end position="260"/>
    </location>
</feature>
<dbReference type="Proteomes" id="UP001528920">
    <property type="component" value="Unassembled WGS sequence"/>
</dbReference>
<dbReference type="Pfam" id="PF21088">
    <property type="entry name" value="MS_channel_1st"/>
    <property type="match status" value="1"/>
</dbReference>
<dbReference type="Gene3D" id="3.30.70.100">
    <property type="match status" value="1"/>
</dbReference>
<evidence type="ECO:0000256" key="5">
    <source>
        <dbReference type="ARBA" id="ARBA00022989"/>
    </source>
</evidence>
<evidence type="ECO:0000256" key="1">
    <source>
        <dbReference type="ARBA" id="ARBA00004651"/>
    </source>
</evidence>
<proteinExistence type="inferred from homology"/>
<sequence>MFESLIDFEALRSYFTLLVPKLATASLILLFTWLLWFSLSRVLQKIFKKTSFDLTLQKFLLTVSKITIMTIGIMTALGQVGINIASILASLGVVGLTIGFAARDTLSNIISGLFIFWDRPFVLNDLIEVKGMYGRVENITLRSTRIVTNEGKMLAVPNTTIINEVVASYTNFPHLRIEVEFTVGSNENLTKIRKILKNLVSSNDVYMQSPMCELLVDAINDYNLALIFRVWIDNERDHIRLRNQLIEDIYNTMLANKIEMPLETIQMAPFEVKVQK</sequence>
<comment type="subcellular location">
    <subcellularLocation>
        <location evidence="1">Cell membrane</location>
        <topology evidence="1">Multi-pass membrane protein</topology>
    </subcellularLocation>
</comment>
<feature type="domain" description="Mechanosensitive ion channel MscS" evidence="8">
    <location>
        <begin position="104"/>
        <end position="167"/>
    </location>
</feature>